<gene>
    <name evidence="20" type="primary">pc</name>
</gene>
<evidence type="ECO:0000256" key="7">
    <source>
        <dbReference type="ARBA" id="ARBA00022741"/>
    </source>
</evidence>
<feature type="active site" evidence="12">
    <location>
        <position position="299"/>
    </location>
</feature>
<dbReference type="Gene3D" id="3.40.50.20">
    <property type="match status" value="1"/>
</dbReference>
<dbReference type="Gene3D" id="2.40.50.100">
    <property type="match status" value="1"/>
</dbReference>
<keyword evidence="4" id="KW-0312">Gluconeogenesis</keyword>
<dbReference type="NCBIfam" id="TIGR01235">
    <property type="entry name" value="pyruv_carbox"/>
    <property type="match status" value="1"/>
</dbReference>
<dbReference type="SMART" id="SM00878">
    <property type="entry name" value="Biotin_carb_C"/>
    <property type="match status" value="1"/>
</dbReference>
<dbReference type="InterPro" id="IPR016185">
    <property type="entry name" value="PreATP-grasp_dom_sf"/>
</dbReference>
<feature type="binding site" evidence="14">
    <location>
        <position position="745"/>
    </location>
    <ligand>
        <name>Mn(2+)</name>
        <dbReference type="ChEBI" id="CHEBI:29035"/>
    </ligand>
</feature>
<evidence type="ECO:0000256" key="5">
    <source>
        <dbReference type="ARBA" id="ARBA00022598"/>
    </source>
</evidence>
<evidence type="ECO:0000256" key="15">
    <source>
        <dbReference type="PIRSR" id="PIRSR001594-4"/>
    </source>
</evidence>
<feature type="binding site" evidence="13">
    <location>
        <position position="123"/>
    </location>
    <ligand>
        <name>ATP</name>
        <dbReference type="ChEBI" id="CHEBI:30616"/>
    </ligand>
</feature>
<dbReference type="Ensembl" id="ENSGMOT00000049191.1">
    <property type="protein sequence ID" value="ENSGMOP00000051740.1"/>
    <property type="gene ID" value="ENSGMOG00000014650.2"/>
</dbReference>
<feature type="binding site" evidence="14">
    <location>
        <position position="743"/>
    </location>
    <ligand>
        <name>Mn(2+)</name>
        <dbReference type="ChEBI" id="CHEBI:29035"/>
    </ligand>
</feature>
<evidence type="ECO:0000256" key="13">
    <source>
        <dbReference type="PIRSR" id="PIRSR001594-2"/>
    </source>
</evidence>
<dbReference type="Pfam" id="PF00364">
    <property type="entry name" value="Biotin_lipoyl"/>
    <property type="match status" value="1"/>
</dbReference>
<evidence type="ECO:0000256" key="10">
    <source>
        <dbReference type="ARBA" id="ARBA00023268"/>
    </source>
</evidence>
<dbReference type="NCBIfam" id="NF006761">
    <property type="entry name" value="PRK09282.1"/>
    <property type="match status" value="1"/>
</dbReference>
<accession>A0A8C5FPJ0</accession>
<dbReference type="AlphaFoldDB" id="A0A8C5FPJ0"/>
<dbReference type="GeneTree" id="ENSGT00900000141164"/>
<feature type="binding site" evidence="13">
    <location>
        <position position="207"/>
    </location>
    <ligand>
        <name>ATP</name>
        <dbReference type="ChEBI" id="CHEBI:30616"/>
    </ligand>
</feature>
<keyword evidence="5 11" id="KW-0436">Ligase</keyword>
<feature type="domain" description="Biotin carboxylation" evidence="18">
    <location>
        <begin position="7"/>
        <end position="457"/>
    </location>
</feature>
<dbReference type="Pfam" id="PF02436">
    <property type="entry name" value="PYC_OADA"/>
    <property type="match status" value="1"/>
</dbReference>
<dbReference type="GO" id="GO:0005524">
    <property type="term" value="F:ATP binding"/>
    <property type="evidence" value="ECO:0007669"/>
    <property type="project" value="UniProtKB-UniRule"/>
</dbReference>
<dbReference type="InterPro" id="IPR013785">
    <property type="entry name" value="Aldolase_TIM"/>
</dbReference>
<evidence type="ECO:0000256" key="11">
    <source>
        <dbReference type="PIRNR" id="PIRNR001594"/>
    </source>
</evidence>
<dbReference type="Pfam" id="PF00682">
    <property type="entry name" value="HMGL-like"/>
    <property type="match status" value="1"/>
</dbReference>
<evidence type="ECO:0000313" key="20">
    <source>
        <dbReference type="Ensembl" id="ENSGMOP00000051740.1"/>
    </source>
</evidence>
<reference evidence="20" key="1">
    <citation type="submission" date="2025-08" db="UniProtKB">
        <authorList>
            <consortium name="Ensembl"/>
        </authorList>
    </citation>
    <scope>IDENTIFICATION</scope>
</reference>
<dbReference type="GO" id="GO:0046872">
    <property type="term" value="F:metal ion binding"/>
    <property type="evidence" value="ECO:0007669"/>
    <property type="project" value="UniProtKB-KW"/>
</dbReference>
<protein>
    <recommendedName>
        <fullName evidence="3 11">Pyruvate carboxylase</fullName>
        <ecNumber evidence="3 11">6.4.1.1</ecNumber>
    </recommendedName>
</protein>
<dbReference type="EC" id="6.4.1.1" evidence="3 11"/>
<dbReference type="InterPro" id="IPR005930">
    <property type="entry name" value="Pyruv_COase"/>
</dbReference>
<evidence type="ECO:0000313" key="21">
    <source>
        <dbReference type="Proteomes" id="UP000694546"/>
    </source>
</evidence>
<dbReference type="PANTHER" id="PTHR43778">
    <property type="entry name" value="PYRUVATE CARBOXYLASE"/>
    <property type="match status" value="1"/>
</dbReference>
<dbReference type="SUPFAM" id="SSF89000">
    <property type="entry name" value="post-HMGL domain-like"/>
    <property type="match status" value="1"/>
</dbReference>
<dbReference type="GO" id="GO:0009374">
    <property type="term" value="F:biotin binding"/>
    <property type="evidence" value="ECO:0007669"/>
    <property type="project" value="UniProtKB-ARBA"/>
</dbReference>
<feature type="domain" description="ATP-grasp" evidence="17">
    <location>
        <begin position="127"/>
        <end position="324"/>
    </location>
</feature>
<dbReference type="InterPro" id="IPR011053">
    <property type="entry name" value="Single_hybrid_motif"/>
</dbReference>
<comment type="cofactor">
    <cofactor evidence="1 11">
        <name>biotin</name>
        <dbReference type="ChEBI" id="CHEBI:57586"/>
    </cofactor>
</comment>
<dbReference type="InterPro" id="IPR011764">
    <property type="entry name" value="Biotin_carboxylation_dom"/>
</dbReference>
<dbReference type="SUPFAM" id="SSF52440">
    <property type="entry name" value="PreATP-grasp domain"/>
    <property type="match status" value="1"/>
</dbReference>
<proteinExistence type="predicted"/>
<dbReference type="Pfam" id="PF02786">
    <property type="entry name" value="CPSase_L_D2"/>
    <property type="match status" value="1"/>
</dbReference>
<name>A0A8C5FPJ0_GADMO</name>
<dbReference type="InterPro" id="IPR000891">
    <property type="entry name" value="PYR_CT"/>
</dbReference>
<keyword evidence="10" id="KW-0511">Multifunctional enzyme</keyword>
<feature type="domain" description="Pyruvate carboxyltransferase" evidence="19">
    <location>
        <begin position="535"/>
        <end position="804"/>
    </location>
</feature>
<feature type="modified residue" description="N6-biotinyllysine" evidence="15">
    <location>
        <position position="1116"/>
    </location>
</feature>
<feature type="binding site" evidence="14">
    <location>
        <position position="544"/>
    </location>
    <ligand>
        <name>Mn(2+)</name>
        <dbReference type="ChEBI" id="CHEBI:29035"/>
    </ligand>
</feature>
<feature type="binding site" evidence="13">
    <location>
        <position position="242"/>
    </location>
    <ligand>
        <name>ATP</name>
        <dbReference type="ChEBI" id="CHEBI:30616"/>
    </ligand>
</feature>
<reference evidence="20" key="2">
    <citation type="submission" date="2025-09" db="UniProtKB">
        <authorList>
            <consortium name="Ensembl"/>
        </authorList>
    </citation>
    <scope>IDENTIFICATION</scope>
</reference>
<dbReference type="PROSITE" id="PS50991">
    <property type="entry name" value="PYR_CT"/>
    <property type="match status" value="1"/>
</dbReference>
<dbReference type="GO" id="GO:0006094">
    <property type="term" value="P:gluconeogenesis"/>
    <property type="evidence" value="ECO:0007669"/>
    <property type="project" value="UniProtKB-UniPathway"/>
</dbReference>
<evidence type="ECO:0000259" key="18">
    <source>
        <dbReference type="PROSITE" id="PS50979"/>
    </source>
</evidence>
<comment type="pathway">
    <text evidence="2">Carbohydrate biosynthesis; gluconeogenesis.</text>
</comment>
<feature type="binding site" description="via carbamate group" evidence="14">
    <location>
        <position position="713"/>
    </location>
    <ligand>
        <name>Mn(2+)</name>
        <dbReference type="ChEBI" id="CHEBI:29035"/>
    </ligand>
</feature>
<evidence type="ECO:0000256" key="14">
    <source>
        <dbReference type="PIRSR" id="PIRSR001594-3"/>
    </source>
</evidence>
<dbReference type="CDD" id="cd06850">
    <property type="entry name" value="biotinyl_domain"/>
    <property type="match status" value="1"/>
</dbReference>
<dbReference type="PANTHER" id="PTHR43778:SF2">
    <property type="entry name" value="PYRUVATE CARBOXYLASE, MITOCHONDRIAL"/>
    <property type="match status" value="1"/>
</dbReference>
<evidence type="ECO:0000256" key="8">
    <source>
        <dbReference type="ARBA" id="ARBA00022840"/>
    </source>
</evidence>
<dbReference type="InterPro" id="IPR001882">
    <property type="entry name" value="Biotin_BS"/>
</dbReference>
<dbReference type="PIRSF" id="PIRSF001594">
    <property type="entry name" value="Pyruv_carbox"/>
    <property type="match status" value="1"/>
</dbReference>
<keyword evidence="9 11" id="KW-0092">Biotin</keyword>
<dbReference type="Gene3D" id="3.30.470.20">
    <property type="entry name" value="ATP-grasp fold, B domain"/>
    <property type="match status" value="1"/>
</dbReference>
<dbReference type="InterPro" id="IPR013815">
    <property type="entry name" value="ATP_grasp_subdomain_1"/>
</dbReference>
<feature type="modified residue" description="N6-carboxylysine" evidence="15">
    <location>
        <position position="713"/>
    </location>
</feature>
<keyword evidence="6 14" id="KW-0479">Metal-binding</keyword>
<dbReference type="InterPro" id="IPR011054">
    <property type="entry name" value="Rudment_hybrid_motif"/>
</dbReference>
<dbReference type="InterPro" id="IPR003379">
    <property type="entry name" value="Carboxylase_cons_dom"/>
</dbReference>
<evidence type="ECO:0000256" key="4">
    <source>
        <dbReference type="ARBA" id="ARBA00022432"/>
    </source>
</evidence>
<dbReference type="PROSITE" id="PS00188">
    <property type="entry name" value="BIOTIN"/>
    <property type="match status" value="1"/>
</dbReference>
<dbReference type="Gene3D" id="3.30.1490.20">
    <property type="entry name" value="ATP-grasp fold, A domain"/>
    <property type="match status" value="1"/>
</dbReference>
<comment type="catalytic activity">
    <reaction evidence="11">
        <text>hydrogencarbonate + pyruvate + ATP = oxaloacetate + ADP + phosphate + H(+)</text>
        <dbReference type="Rhea" id="RHEA:20844"/>
        <dbReference type="ChEBI" id="CHEBI:15361"/>
        <dbReference type="ChEBI" id="CHEBI:15378"/>
        <dbReference type="ChEBI" id="CHEBI:16452"/>
        <dbReference type="ChEBI" id="CHEBI:17544"/>
        <dbReference type="ChEBI" id="CHEBI:30616"/>
        <dbReference type="ChEBI" id="CHEBI:43474"/>
        <dbReference type="ChEBI" id="CHEBI:456216"/>
        <dbReference type="EC" id="6.4.1.1"/>
    </reaction>
</comment>
<evidence type="ECO:0000259" key="16">
    <source>
        <dbReference type="PROSITE" id="PS50968"/>
    </source>
</evidence>
<evidence type="ECO:0000256" key="2">
    <source>
        <dbReference type="ARBA" id="ARBA00004742"/>
    </source>
</evidence>
<evidence type="ECO:0000256" key="9">
    <source>
        <dbReference type="ARBA" id="ARBA00023267"/>
    </source>
</evidence>
<keyword evidence="21" id="KW-1185">Reference proteome</keyword>
<dbReference type="InterPro" id="IPR011761">
    <property type="entry name" value="ATP-grasp"/>
</dbReference>
<dbReference type="SUPFAM" id="SSF56059">
    <property type="entry name" value="Glutathione synthetase ATP-binding domain-like"/>
    <property type="match status" value="1"/>
</dbReference>
<dbReference type="Proteomes" id="UP000694546">
    <property type="component" value="Chromosome 17"/>
</dbReference>
<evidence type="ECO:0000256" key="3">
    <source>
        <dbReference type="ARBA" id="ARBA00013057"/>
    </source>
</evidence>
<feature type="binding site" evidence="13">
    <location>
        <position position="616"/>
    </location>
    <ligand>
        <name>substrate</name>
    </ligand>
</feature>
<dbReference type="PROSITE" id="PS50968">
    <property type="entry name" value="BIOTINYL_LIPOYL"/>
    <property type="match status" value="1"/>
</dbReference>
<dbReference type="InterPro" id="IPR005481">
    <property type="entry name" value="BC-like_N"/>
</dbReference>
<sequence>AISRGSIQPRIRLCTLREIAIRVFRACTELGIRTVAVYSEQDTGQMHRQKADEAYLIGKGLPPVAAYLDIADIIKVAKENNVDAIHPGYGFLSERSDFAQACADAGVMFVGPSPDTVRMMGDKVEARSLAIRAGVPVVPGTDAPLTCMQDAKAFAQTYGFPIIFKAAYGGGGRGMRVVREYEELEENYQRAYSEALAAFGNGALFVEKFIEKPRHIEVQILGDKFGNVIHLFERDCSIQRRHQKVVEIAPAFQLDPHLRARLHTDSVTLAKQVGYENAGTVEFLVDKHGKHYFIEVNSRLQVEHTVTEEITDVDLVHAQLKVCEGQSLPDLGLSQDKIRVNGCAIQCRVTTEDPARGFQPDTGRIEVFRSGEGMGIRLDSASAFPGAIISPHYDSLLVKVIASGNDLQGAASKMSRALAEFRVRGVKTNIPFLQNVLSNTQFLHATVDTQFIDENQELFNLKPTQNRAQKLLHYLGHTFIRGMSVTPTVTCQSYIHVNSVFLLKPSGDPPLGFRDVLLRDGPEGFAKAVRAHKGLLLMDTTFRDAHQSLLATRVRTHDLKKISPFVSHNFNNLYSLENWGGATFDVAMRFLSECPWKRLQEMRALIPNVPFQMLLRGANAVGYTNYPDNAVFKFCEVAKENGMDVFRVFDSLNYLPNMLLGMEAAGAAGGVVEAAISYTGDVSDPARQKYSLDYYMKLADELVRAGTHVLCIKDMAGLLKPESSKMLIGALRDRFPDVPIHVHTHDTAGAGVAAMLACAEAGADVVDVAVDSMAGMTSQPSMGAMVACAKGTKLDTGIPLEKVYDYSEYWEVARGLYAPFDCTATMKSGNADVYENEIPGGQYTNLHFQAHSMGLGHKFKQVKKSYTEANKLLGDLIKVTPSSKIVGDLAQFMVQNNLTRAEVEEQADELSLPLSVVEFLQGHIGIPHGGFPEPLRSKVIKSLPRIEGRPGASLPPMDFKALEEGLRVAHGDDITPEDVMSAAMYPKVFQEYKEFTANFGPVDCLNTRLFLDGPKIAEEFEVELERGKTLHIKALALGDLNKAGQREVFFELNGQLRSVLVKDTVAMKEMKFHPKAQKSIKGQVGAPMPGKVLELKVEVGSKVEKGQPLCVLSAMKMETVVNSPLAGTVKALHATVDSSLEGDDLILEIDEE</sequence>
<dbReference type="Gene3D" id="3.10.600.10">
    <property type="entry name" value="pyruvate carboxylase f1077a mutant domain"/>
    <property type="match status" value="1"/>
</dbReference>
<evidence type="ECO:0000259" key="17">
    <source>
        <dbReference type="PROSITE" id="PS50975"/>
    </source>
</evidence>
<dbReference type="InterPro" id="IPR005479">
    <property type="entry name" value="CPAse_ATP-bd"/>
</dbReference>
<dbReference type="SUPFAM" id="SSF51230">
    <property type="entry name" value="Single hybrid motif"/>
    <property type="match status" value="1"/>
</dbReference>
<dbReference type="PROSITE" id="PS50979">
    <property type="entry name" value="BC"/>
    <property type="match status" value="1"/>
</dbReference>
<dbReference type="UniPathway" id="UPA00138"/>
<evidence type="ECO:0000256" key="1">
    <source>
        <dbReference type="ARBA" id="ARBA00001953"/>
    </source>
</evidence>
<dbReference type="SUPFAM" id="SSF51246">
    <property type="entry name" value="Rudiment single hybrid motif"/>
    <property type="match status" value="1"/>
</dbReference>
<organism evidence="20 21">
    <name type="scientific">Gadus morhua</name>
    <name type="common">Atlantic cod</name>
    <dbReference type="NCBI Taxonomy" id="8049"/>
    <lineage>
        <taxon>Eukaryota</taxon>
        <taxon>Metazoa</taxon>
        <taxon>Chordata</taxon>
        <taxon>Craniata</taxon>
        <taxon>Vertebrata</taxon>
        <taxon>Euteleostomi</taxon>
        <taxon>Actinopterygii</taxon>
        <taxon>Neopterygii</taxon>
        <taxon>Teleostei</taxon>
        <taxon>Neoteleostei</taxon>
        <taxon>Acanthomorphata</taxon>
        <taxon>Zeiogadaria</taxon>
        <taxon>Gadariae</taxon>
        <taxon>Gadiformes</taxon>
        <taxon>Gadoidei</taxon>
        <taxon>Gadidae</taxon>
        <taxon>Gadus</taxon>
    </lineage>
</organism>
<dbReference type="GO" id="GO:0005737">
    <property type="term" value="C:cytoplasm"/>
    <property type="evidence" value="ECO:0007669"/>
    <property type="project" value="TreeGrafter"/>
</dbReference>
<dbReference type="InterPro" id="IPR000089">
    <property type="entry name" value="Biotin_lipoyl"/>
</dbReference>
<evidence type="ECO:0000259" key="19">
    <source>
        <dbReference type="PROSITE" id="PS50991"/>
    </source>
</evidence>
<evidence type="ECO:0000256" key="6">
    <source>
        <dbReference type="ARBA" id="ARBA00022723"/>
    </source>
</evidence>
<dbReference type="Pfam" id="PF02785">
    <property type="entry name" value="Biotin_carb_C"/>
    <property type="match status" value="1"/>
</dbReference>
<feature type="binding site" evidence="13">
    <location>
        <position position="880"/>
    </location>
    <ligand>
        <name>substrate</name>
    </ligand>
</feature>
<keyword evidence="8 11" id="KW-0067">ATP-binding</keyword>
<dbReference type="SUPFAM" id="SSF51569">
    <property type="entry name" value="Aldolase"/>
    <property type="match status" value="1"/>
</dbReference>
<dbReference type="CDD" id="cd07937">
    <property type="entry name" value="DRE_TIM_PC_TC_5S"/>
    <property type="match status" value="1"/>
</dbReference>
<dbReference type="InterPro" id="IPR005482">
    <property type="entry name" value="Biotin_COase_C"/>
</dbReference>
<dbReference type="Pfam" id="PF00289">
    <property type="entry name" value="Biotin_carb_N"/>
    <property type="match status" value="1"/>
</dbReference>
<feature type="domain" description="Lipoyl-binding" evidence="16">
    <location>
        <begin position="1081"/>
        <end position="1150"/>
    </location>
</feature>
<dbReference type="GO" id="GO:0004736">
    <property type="term" value="F:pyruvate carboxylase activity"/>
    <property type="evidence" value="ECO:0007669"/>
    <property type="project" value="UniProtKB-EC"/>
</dbReference>
<dbReference type="InterPro" id="IPR055268">
    <property type="entry name" value="PCB-like"/>
</dbReference>
<evidence type="ECO:0000256" key="12">
    <source>
        <dbReference type="PIRSR" id="PIRSR001594-1"/>
    </source>
</evidence>
<dbReference type="Gene3D" id="3.20.20.70">
    <property type="entry name" value="Aldolase class I"/>
    <property type="match status" value="1"/>
</dbReference>
<dbReference type="NCBIfam" id="NF009554">
    <property type="entry name" value="PRK12999.1"/>
    <property type="match status" value="1"/>
</dbReference>
<dbReference type="PROSITE" id="PS50975">
    <property type="entry name" value="ATP_GRASP"/>
    <property type="match status" value="1"/>
</dbReference>
<keyword evidence="7 11" id="KW-0547">Nucleotide-binding</keyword>
<comment type="function">
    <text evidence="11">Catalyzes a 2-step reaction, involving the ATP-dependent carboxylation of the covalently attached biotin in the first step and the transfer of the carboxyl group to pyruvate in the second.</text>
</comment>